<keyword evidence="4" id="KW-1185">Reference proteome</keyword>
<evidence type="ECO:0000256" key="1">
    <source>
        <dbReference type="SAM" id="MobiDB-lite"/>
    </source>
</evidence>
<dbReference type="OrthoDB" id="2104158at2759"/>
<organism evidence="3 4">
    <name type="scientific">Intoshia linei</name>
    <dbReference type="NCBI Taxonomy" id="1819745"/>
    <lineage>
        <taxon>Eukaryota</taxon>
        <taxon>Metazoa</taxon>
        <taxon>Spiralia</taxon>
        <taxon>Lophotrochozoa</taxon>
        <taxon>Mesozoa</taxon>
        <taxon>Orthonectida</taxon>
        <taxon>Rhopaluridae</taxon>
        <taxon>Intoshia</taxon>
    </lineage>
</organism>
<reference evidence="3 4" key="1">
    <citation type="submission" date="2016-04" db="EMBL/GenBank/DDBJ databases">
        <title>The genome of Intoshia linei affirms orthonectids as highly simplified spiralians.</title>
        <authorList>
            <person name="Mikhailov K.V."/>
            <person name="Slusarev G.S."/>
            <person name="Nikitin M.A."/>
            <person name="Logacheva M.D."/>
            <person name="Penin A."/>
            <person name="Aleoshin V."/>
            <person name="Panchin Y.V."/>
        </authorList>
    </citation>
    <scope>NUCLEOTIDE SEQUENCE [LARGE SCALE GENOMIC DNA]</scope>
    <source>
        <strain evidence="3">Intl2013</strain>
        <tissue evidence="3">Whole animal</tissue>
    </source>
</reference>
<feature type="compositionally biased region" description="Low complexity" evidence="1">
    <location>
        <begin position="582"/>
        <end position="591"/>
    </location>
</feature>
<proteinExistence type="predicted"/>
<comment type="caution">
    <text evidence="3">The sequence shown here is derived from an EMBL/GenBank/DDBJ whole genome shotgun (WGS) entry which is preliminary data.</text>
</comment>
<feature type="region of interest" description="Disordered" evidence="1">
    <location>
        <begin position="578"/>
        <end position="599"/>
    </location>
</feature>
<name>A0A177AZX6_9BILA</name>
<evidence type="ECO:0000313" key="4">
    <source>
        <dbReference type="Proteomes" id="UP000078046"/>
    </source>
</evidence>
<feature type="transmembrane region" description="Helical" evidence="2">
    <location>
        <begin position="36"/>
        <end position="60"/>
    </location>
</feature>
<dbReference type="PANTHER" id="PTHR33487">
    <property type="entry name" value="CILIA- AND FLAGELLA-ASSOCIATED PROTEIN 54"/>
    <property type="match status" value="1"/>
</dbReference>
<keyword evidence="2" id="KW-0812">Transmembrane</keyword>
<sequence>MKNENCKNSNFDVHFFKSFVNVTLELLHFNKRYESIVHIVLLYTHLTSGIFAFEAFPLLIHSQKQIMLGKIKDLKKNEIVALVSSNVTPAIYVKNNFANLIFKKISVSVPLNYNYYINQYHEILKSVDLSILLTMACRTIGDVYIKTKSLYNDFNEYSENNPLKDVINFYEIPNNIKYPHLTFDEKIIKFLNSKYFNANYIIKSYMSISSVMYKKDVLSSRYYYEFFKYQYVINSEEKHVSIVHSIKCLFKIEEFGKSFEDLYKKILLVNCKKLKFTIFDYVYAGIVLTTFAKYCIQKKTKLNVQFCVLAAKFFRKIYEYTPNMNFDTDQDYSLFCFDDKWKSQKLLPNINLFWNKYTISYMDFLSSLEYLSQQFISTFNYRKALPILALAEYYCLHVYHDTTRMLQLRIKRLRVLTDLKLYAEAFQVLMILLNGLFIPMRLLHTYKPIDNTNDYVQFTTSKSIFFTKNLMVSFFLFKDYKYISICELAIEWLCMKRLSSNLGSFYGSYLTCILAINQCHLITSIASHIIYKLVPATSEDTTTEKNYTFDDSISIKTQSNAQGILGTIKPNQLGVNFENSKSRSASNNQNRRNSKDDRRNSVTFNNVVRPFSNFTDMSIRNVALNQDVILDQNLKKFILSSAFQICSDMTAAIIDNYTSGNMSKKKLNCIEMEIIIECRFILISIYLQEKKWPYAQLISESIISLLKISNIFENKIDCFKLIYYDDISSQYKYQEIEVAQKFNMGCWFRTMFNFFYCKIFCYNHVNQSRLLEGANEMDISIENDKIVSLLDCTIAFTKSYNYESYQLLFLILEWKYKMQNGYLPNIMLEKLKKIFELYDSFNENEIPPFALNCIQEFMEYEISLNYVLGSDKCHDLIEKFISNIYKLYHQKSELKTKMLSISNVSLKIPIDFPKNYFCDAYFVLAINLTRCVQLMIIADETHHDISDWRGVFFLLYKSLNLLNAIDSSHYCLKSEILNTLGTIKIIAMKNNENESNILEPFIEAFFIQLYYINDLKKHFDFIQPLKRSNSKIDHRISKTSKVKKSPATEVSIDKNNIAYCVKMISTIMQIEEIIAKSHSDISTVSIRDITHVSEPVITELLANEIFTKHHIDMQEKCFKNNQSDSDMKYRYEKVRMTSVWSHLDNIKRFLQLRNVEKLGVAEKTELNDKIKILFSAGRVFKRKIGEIIQNSAITWSNLYEFYNIYVRNNELVWDKMNTSETTNLNDSFDNENMENESKVCNHLLYKNVINRRNNESLQNMIMNVMNTFHPVINEKLTCLKSIWKQFCQSYKTETDNCISKYKNSNISSFEYSNKETTDEEERSKENTPKSNINAREGSQNSEIFGIYTKSCQSYPVCAKNKNEILTLVICIYKRIDPTPIIFCKKFILKEFLKVKNEFEKNIYKYKKKPLIKSKKGKTPHTKNDEHEQLHYKILQSVDYLLKSDYDEKTSKDVLNKEYEKIAHTIKKSTDPIENIFNIKHGFYIKDAKLISNIINIIN</sequence>
<dbReference type="EMBL" id="LWCA01000790">
    <property type="protein sequence ID" value="OAF66931.1"/>
    <property type="molecule type" value="Genomic_DNA"/>
</dbReference>
<feature type="region of interest" description="Disordered" evidence="1">
    <location>
        <begin position="1312"/>
        <end position="1335"/>
    </location>
</feature>
<accession>A0A177AZX6</accession>
<dbReference type="GO" id="GO:0060271">
    <property type="term" value="P:cilium assembly"/>
    <property type="evidence" value="ECO:0007669"/>
    <property type="project" value="TreeGrafter"/>
</dbReference>
<dbReference type="PANTHER" id="PTHR33487:SF1">
    <property type="entry name" value="CILIA- AND FLAGELLA-ASSOCIATED PROTEIN 54"/>
    <property type="match status" value="1"/>
</dbReference>
<keyword evidence="2" id="KW-1133">Transmembrane helix</keyword>
<feature type="compositionally biased region" description="Basic and acidic residues" evidence="1">
    <location>
        <begin position="1312"/>
        <end position="1327"/>
    </location>
</feature>
<evidence type="ECO:0000313" key="3">
    <source>
        <dbReference type="EMBL" id="OAF66931.1"/>
    </source>
</evidence>
<dbReference type="Proteomes" id="UP000078046">
    <property type="component" value="Unassembled WGS sequence"/>
</dbReference>
<protein>
    <submittedName>
        <fullName evidence="3">Uncharacterized protein</fullName>
    </submittedName>
</protein>
<keyword evidence="2" id="KW-0472">Membrane</keyword>
<gene>
    <name evidence="3" type="ORF">A3Q56_05324</name>
</gene>
<evidence type="ECO:0000256" key="2">
    <source>
        <dbReference type="SAM" id="Phobius"/>
    </source>
</evidence>